<reference evidence="7" key="1">
    <citation type="submission" date="2016-09" db="EMBL/GenBank/DDBJ databases">
        <authorList>
            <person name="Wan X."/>
            <person name="Hou S."/>
        </authorList>
    </citation>
    <scope>NUCLEOTIDE SEQUENCE [LARGE SCALE GENOMIC DNA]</scope>
    <source>
        <strain evidence="7">KH87</strain>
    </source>
</reference>
<evidence type="ECO:0000256" key="3">
    <source>
        <dbReference type="ARBA" id="ARBA00023125"/>
    </source>
</evidence>
<keyword evidence="7" id="KW-1185">Reference proteome</keyword>
<evidence type="ECO:0000256" key="2">
    <source>
        <dbReference type="ARBA" id="ARBA00022908"/>
    </source>
</evidence>
<organism evidence="6 7">
    <name type="scientific">Rheinheimera salexigens</name>
    <dbReference type="NCBI Taxonomy" id="1628148"/>
    <lineage>
        <taxon>Bacteria</taxon>
        <taxon>Pseudomonadati</taxon>
        <taxon>Pseudomonadota</taxon>
        <taxon>Gammaproteobacteria</taxon>
        <taxon>Chromatiales</taxon>
        <taxon>Chromatiaceae</taxon>
        <taxon>Rheinheimera</taxon>
    </lineage>
</organism>
<dbReference type="InterPro" id="IPR010998">
    <property type="entry name" value="Integrase_recombinase_N"/>
</dbReference>
<accession>A0A1E7Q825</accession>
<dbReference type="RefSeq" id="WP_070049873.1">
    <property type="nucleotide sequence ID" value="NZ_CBCSDO010000008.1"/>
</dbReference>
<feature type="domain" description="Tyr recombinase" evidence="5">
    <location>
        <begin position="209"/>
        <end position="387"/>
    </location>
</feature>
<dbReference type="Pfam" id="PF22022">
    <property type="entry name" value="Phage_int_M"/>
    <property type="match status" value="1"/>
</dbReference>
<name>A0A1E7Q825_9GAMM</name>
<sequence length="412" mass="47109">MARKTTPLSDAEIRSAKTKDKLYSLYDGEGLELRISAAGNKSWLFRYVRPHVKKSNYIKIGSYPETSLAQARKARAEYRELIAKEIDPQKWLDAKNDRIRNEISSTLAEVAEQWFAIKFTKVTPRHAANIKTTFTMHLFPTLGNWPVNELTAPVVIRELKPLEAAGKHETVTRACQRMNELMTWCVNTGIIQHNPLAGIKAAFIAAQSTHMPTIKPEQLPELMRTLHYAQIRIVTRCLIEWQLHTMVRPSEAARTRWCEIDIENMLWTIPPERMKQKREHQVPLTEQTLALLDYMRPISSKSEFLFPADRNLGKSACSETANRALRRMGYAGILVSHGLRALASTTLNEQGFDHDVIEAALAHQDKNQVRSAYNRATYIERRRKLMEWWSNHIEEAATGKMIISGKAGLKVV</sequence>
<dbReference type="Proteomes" id="UP000242258">
    <property type="component" value="Unassembled WGS sequence"/>
</dbReference>
<dbReference type="Gene3D" id="1.10.150.130">
    <property type="match status" value="1"/>
</dbReference>
<keyword evidence="2" id="KW-0229">DNA integration</keyword>
<dbReference type="GO" id="GO:0006310">
    <property type="term" value="P:DNA recombination"/>
    <property type="evidence" value="ECO:0007669"/>
    <property type="project" value="UniProtKB-KW"/>
</dbReference>
<dbReference type="AlphaFoldDB" id="A0A1E7Q825"/>
<dbReference type="Gene3D" id="3.30.160.390">
    <property type="entry name" value="Integrase, DNA-binding domain"/>
    <property type="match status" value="1"/>
</dbReference>
<dbReference type="PROSITE" id="PS51898">
    <property type="entry name" value="TYR_RECOMBINASE"/>
    <property type="match status" value="1"/>
</dbReference>
<dbReference type="InterPro" id="IPR013762">
    <property type="entry name" value="Integrase-like_cat_sf"/>
</dbReference>
<keyword evidence="4" id="KW-0233">DNA recombination</keyword>
<dbReference type="GO" id="GO:0003677">
    <property type="term" value="F:DNA binding"/>
    <property type="evidence" value="ECO:0007669"/>
    <property type="project" value="UniProtKB-KW"/>
</dbReference>
<evidence type="ECO:0000256" key="4">
    <source>
        <dbReference type="ARBA" id="ARBA00023172"/>
    </source>
</evidence>
<dbReference type="Pfam" id="PF00589">
    <property type="entry name" value="Phage_integrase"/>
    <property type="match status" value="1"/>
</dbReference>
<keyword evidence="3" id="KW-0238">DNA-binding</keyword>
<protein>
    <submittedName>
        <fullName evidence="6">Integrase</fullName>
    </submittedName>
</protein>
<dbReference type="Gene3D" id="1.10.443.10">
    <property type="entry name" value="Intergrase catalytic core"/>
    <property type="match status" value="1"/>
</dbReference>
<evidence type="ECO:0000256" key="1">
    <source>
        <dbReference type="ARBA" id="ARBA00008857"/>
    </source>
</evidence>
<comment type="similarity">
    <text evidence="1">Belongs to the 'phage' integrase family.</text>
</comment>
<dbReference type="CDD" id="cd00801">
    <property type="entry name" value="INT_P4_C"/>
    <property type="match status" value="1"/>
</dbReference>
<dbReference type="NCBIfam" id="NF007246">
    <property type="entry name" value="PRK09692.1"/>
    <property type="match status" value="1"/>
</dbReference>
<dbReference type="InterPro" id="IPR038488">
    <property type="entry name" value="Integrase_DNA-bd_sf"/>
</dbReference>
<dbReference type="EMBL" id="MKEK01000001">
    <property type="protein sequence ID" value="OEY70319.1"/>
    <property type="molecule type" value="Genomic_DNA"/>
</dbReference>
<gene>
    <name evidence="6" type="ORF">BI198_12630</name>
</gene>
<dbReference type="Pfam" id="PF13356">
    <property type="entry name" value="Arm-DNA-bind_3"/>
    <property type="match status" value="1"/>
</dbReference>
<dbReference type="SUPFAM" id="SSF56349">
    <property type="entry name" value="DNA breaking-rejoining enzymes"/>
    <property type="match status" value="1"/>
</dbReference>
<dbReference type="InterPro" id="IPR053876">
    <property type="entry name" value="Phage_int_M"/>
</dbReference>
<proteinExistence type="inferred from homology"/>
<dbReference type="InterPro" id="IPR025166">
    <property type="entry name" value="Integrase_DNA_bind_dom"/>
</dbReference>
<evidence type="ECO:0000313" key="7">
    <source>
        <dbReference type="Proteomes" id="UP000242258"/>
    </source>
</evidence>
<dbReference type="PANTHER" id="PTHR30629">
    <property type="entry name" value="PROPHAGE INTEGRASE"/>
    <property type="match status" value="1"/>
</dbReference>
<dbReference type="InterPro" id="IPR050808">
    <property type="entry name" value="Phage_Integrase"/>
</dbReference>
<dbReference type="GO" id="GO:0015074">
    <property type="term" value="P:DNA integration"/>
    <property type="evidence" value="ECO:0007669"/>
    <property type="project" value="UniProtKB-KW"/>
</dbReference>
<dbReference type="OrthoDB" id="9795573at2"/>
<evidence type="ECO:0000313" key="6">
    <source>
        <dbReference type="EMBL" id="OEY70319.1"/>
    </source>
</evidence>
<dbReference type="InterPro" id="IPR002104">
    <property type="entry name" value="Integrase_catalytic"/>
</dbReference>
<comment type="caution">
    <text evidence="6">The sequence shown here is derived from an EMBL/GenBank/DDBJ whole genome shotgun (WGS) entry which is preliminary data.</text>
</comment>
<evidence type="ECO:0000259" key="5">
    <source>
        <dbReference type="PROSITE" id="PS51898"/>
    </source>
</evidence>
<dbReference type="PANTHER" id="PTHR30629:SF6">
    <property type="entry name" value="PROPHAGE INTEGRASE INTA-RELATED"/>
    <property type="match status" value="1"/>
</dbReference>
<dbReference type="InterPro" id="IPR011010">
    <property type="entry name" value="DNA_brk_join_enz"/>
</dbReference>